<protein>
    <submittedName>
        <fullName evidence="8">DMT family transporter</fullName>
    </submittedName>
</protein>
<sequence>MTIEKWKGHIALLMANVVWGVNTPISKTLMPDFLPAGALNYFRLIGACTAFWLLSLFCKREKVTRKDLLLLFFAAFFGVMFNQMLFLHGLQMTAPIDAAIVATTAPIITMIVSAMYLKEPITWTKVVGIVVGMSGAILLISSGHAGTAVGSGNMIGNLLCVVSCISFAIYLTVFKNLISRYSSVTLMKWMFLYAAIVCLPVLYRDVASVDYSELPAGAWWRIAYVVFAATFFAYLMIPVGQKTLRPTTLSMYNYIQPLVATAVAVIIGLDTFGLTKGVAGILVFAGVYIVTQSKSRAQMLAEKSSGK</sequence>
<evidence type="ECO:0000259" key="7">
    <source>
        <dbReference type="Pfam" id="PF00892"/>
    </source>
</evidence>
<evidence type="ECO:0000256" key="6">
    <source>
        <dbReference type="SAM" id="Phobius"/>
    </source>
</evidence>
<feature type="transmembrane region" description="Helical" evidence="6">
    <location>
        <begin position="68"/>
        <end position="86"/>
    </location>
</feature>
<keyword evidence="4 6" id="KW-1133">Transmembrane helix</keyword>
<name>A0ABT1MM33_9BACT</name>
<feature type="transmembrane region" description="Helical" evidence="6">
    <location>
        <begin position="36"/>
        <end position="56"/>
    </location>
</feature>
<evidence type="ECO:0000256" key="4">
    <source>
        <dbReference type="ARBA" id="ARBA00022989"/>
    </source>
</evidence>
<accession>A0ABT1MM33</accession>
<evidence type="ECO:0000313" key="8">
    <source>
        <dbReference type="EMBL" id="MCP9612336.1"/>
    </source>
</evidence>
<comment type="similarity">
    <text evidence="2">Belongs to the EamA transporter family.</text>
</comment>
<evidence type="ECO:0000256" key="3">
    <source>
        <dbReference type="ARBA" id="ARBA00022692"/>
    </source>
</evidence>
<dbReference type="InterPro" id="IPR050638">
    <property type="entry name" value="AA-Vitamin_Transporters"/>
</dbReference>
<evidence type="ECO:0000256" key="5">
    <source>
        <dbReference type="ARBA" id="ARBA00023136"/>
    </source>
</evidence>
<keyword evidence="3 6" id="KW-0812">Transmembrane</keyword>
<keyword evidence="9" id="KW-1185">Reference proteome</keyword>
<dbReference type="SUPFAM" id="SSF103481">
    <property type="entry name" value="Multidrug resistance efflux transporter EmrE"/>
    <property type="match status" value="2"/>
</dbReference>
<dbReference type="InterPro" id="IPR000620">
    <property type="entry name" value="EamA_dom"/>
</dbReference>
<dbReference type="Proteomes" id="UP001205603">
    <property type="component" value="Unassembled WGS sequence"/>
</dbReference>
<dbReference type="Pfam" id="PF00892">
    <property type="entry name" value="EamA"/>
    <property type="match status" value="2"/>
</dbReference>
<feature type="domain" description="EamA" evidence="7">
    <location>
        <begin position="7"/>
        <end position="140"/>
    </location>
</feature>
<keyword evidence="5 6" id="KW-0472">Membrane</keyword>
<organism evidence="8 9">
    <name type="scientific">Coprobacter tertius</name>
    <dbReference type="NCBI Taxonomy" id="2944915"/>
    <lineage>
        <taxon>Bacteria</taxon>
        <taxon>Pseudomonadati</taxon>
        <taxon>Bacteroidota</taxon>
        <taxon>Bacteroidia</taxon>
        <taxon>Bacteroidales</taxon>
        <taxon>Barnesiellaceae</taxon>
        <taxon>Coprobacter</taxon>
    </lineage>
</organism>
<feature type="transmembrane region" description="Helical" evidence="6">
    <location>
        <begin position="218"/>
        <end position="237"/>
    </location>
</feature>
<gene>
    <name evidence="8" type="ORF">NMU02_09550</name>
</gene>
<reference evidence="8 9" key="1">
    <citation type="submission" date="2022-07" db="EMBL/GenBank/DDBJ databases">
        <title>Fecal culturing of patients with breast cancer.</title>
        <authorList>
            <person name="Teng N.M.Y."/>
            <person name="Kiu R."/>
            <person name="Evans R."/>
            <person name="Baker D.J."/>
            <person name="Zenner C."/>
            <person name="Robinson S.D."/>
            <person name="Hall L.J."/>
        </authorList>
    </citation>
    <scope>NUCLEOTIDE SEQUENCE [LARGE SCALE GENOMIC DNA]</scope>
    <source>
        <strain evidence="8 9">LH1063</strain>
    </source>
</reference>
<dbReference type="PANTHER" id="PTHR32322:SF2">
    <property type="entry name" value="EAMA DOMAIN-CONTAINING PROTEIN"/>
    <property type="match status" value="1"/>
</dbReference>
<comment type="subcellular location">
    <subcellularLocation>
        <location evidence="1">Membrane</location>
        <topology evidence="1">Multi-pass membrane protein</topology>
    </subcellularLocation>
</comment>
<proteinExistence type="inferred from homology"/>
<feature type="transmembrane region" description="Helical" evidence="6">
    <location>
        <begin position="249"/>
        <end position="267"/>
    </location>
</feature>
<feature type="transmembrane region" description="Helical" evidence="6">
    <location>
        <begin position="129"/>
        <end position="149"/>
    </location>
</feature>
<feature type="transmembrane region" description="Helical" evidence="6">
    <location>
        <begin position="186"/>
        <end position="203"/>
    </location>
</feature>
<comment type="caution">
    <text evidence="8">The sequence shown here is derived from an EMBL/GenBank/DDBJ whole genome shotgun (WGS) entry which is preliminary data.</text>
</comment>
<evidence type="ECO:0000313" key="9">
    <source>
        <dbReference type="Proteomes" id="UP001205603"/>
    </source>
</evidence>
<evidence type="ECO:0000256" key="2">
    <source>
        <dbReference type="ARBA" id="ARBA00007362"/>
    </source>
</evidence>
<feature type="domain" description="EamA" evidence="7">
    <location>
        <begin position="154"/>
        <end position="291"/>
    </location>
</feature>
<feature type="transmembrane region" description="Helical" evidence="6">
    <location>
        <begin position="155"/>
        <end position="174"/>
    </location>
</feature>
<evidence type="ECO:0000256" key="1">
    <source>
        <dbReference type="ARBA" id="ARBA00004141"/>
    </source>
</evidence>
<dbReference type="InterPro" id="IPR037185">
    <property type="entry name" value="EmrE-like"/>
</dbReference>
<dbReference type="Gene3D" id="1.10.3730.20">
    <property type="match status" value="1"/>
</dbReference>
<feature type="transmembrane region" description="Helical" evidence="6">
    <location>
        <begin position="273"/>
        <end position="291"/>
    </location>
</feature>
<feature type="transmembrane region" description="Helical" evidence="6">
    <location>
        <begin position="98"/>
        <end position="117"/>
    </location>
</feature>
<dbReference type="PANTHER" id="PTHR32322">
    <property type="entry name" value="INNER MEMBRANE TRANSPORTER"/>
    <property type="match status" value="1"/>
</dbReference>
<dbReference type="EMBL" id="JANDHW010000008">
    <property type="protein sequence ID" value="MCP9612336.1"/>
    <property type="molecule type" value="Genomic_DNA"/>
</dbReference>
<dbReference type="RefSeq" id="WP_255027627.1">
    <property type="nucleotide sequence ID" value="NZ_JANDHW010000008.1"/>
</dbReference>